<dbReference type="EMBL" id="JABBVZ010000119">
    <property type="protein sequence ID" value="NMP24537.1"/>
    <property type="molecule type" value="Genomic_DNA"/>
</dbReference>
<dbReference type="PROSITE" id="PS51409">
    <property type="entry name" value="ARGINASE_2"/>
    <property type="match status" value="1"/>
</dbReference>
<dbReference type="PIRSF" id="PIRSF036979">
    <property type="entry name" value="Arginase"/>
    <property type="match status" value="1"/>
</dbReference>
<evidence type="ECO:0000256" key="2">
    <source>
        <dbReference type="ARBA" id="ARBA00022723"/>
    </source>
</evidence>
<dbReference type="EC" id="3.5.3.11" evidence="5"/>
<dbReference type="GO" id="GO:0008783">
    <property type="term" value="F:agmatinase activity"/>
    <property type="evidence" value="ECO:0007669"/>
    <property type="project" value="UniProtKB-EC"/>
</dbReference>
<dbReference type="AlphaFoldDB" id="A0A7Y0L747"/>
<feature type="binding site" evidence="4">
    <location>
        <position position="129"/>
    </location>
    <ligand>
        <name>Mn(2+)</name>
        <dbReference type="ChEBI" id="CHEBI:29035"/>
        <label>1</label>
    </ligand>
</feature>
<dbReference type="PRINTS" id="PR00116">
    <property type="entry name" value="ARGINASE"/>
</dbReference>
<keyword evidence="4" id="KW-0464">Manganese</keyword>
<keyword evidence="3 5" id="KW-0378">Hydrolase</keyword>
<protein>
    <submittedName>
        <fullName evidence="5">Agmatinase</fullName>
        <ecNumber evidence="5">3.5.3.11</ecNumber>
    </submittedName>
</protein>
<dbReference type="Gene3D" id="3.40.800.10">
    <property type="entry name" value="Ureohydrolase domain"/>
    <property type="match status" value="1"/>
</dbReference>
<proteinExistence type="inferred from homology"/>
<dbReference type="GO" id="GO:0046872">
    <property type="term" value="F:metal ion binding"/>
    <property type="evidence" value="ECO:0007669"/>
    <property type="project" value="UniProtKB-KW"/>
</dbReference>
<evidence type="ECO:0000256" key="1">
    <source>
        <dbReference type="ARBA" id="ARBA00009227"/>
    </source>
</evidence>
<accession>A0A7Y0L747</accession>
<sequence>MSKNHQRDVRQRNAMTSPRFAQIATFARLPYERELSDIDLAFVGVPFDDGTTFRSGARMGPSAVREHSRLLRPFNPFMNVAPFDILNVVDWGDVDIIPGFVLETFEKVQNDVALLMQRRTAPLVCGGDHSITLPVLRELAKQHGPVNLIHFDSHLDFWDEYWEGKKYTHGTWLRRVVEEGLVDVVSQAGIRGSQYGVNDMDFAHDHNIDITFIDDFHRDGVDQTMKRILDRFSPERPLYISWDIDVVDPAFAGATGTPEVGGLTSWQAVQVIRRLVGWRVVGMDIVEVSPPYDGPGGQTSLLAANLFYEIISVMARNTAAGLSIF</sequence>
<evidence type="ECO:0000313" key="5">
    <source>
        <dbReference type="EMBL" id="NMP24537.1"/>
    </source>
</evidence>
<evidence type="ECO:0000256" key="3">
    <source>
        <dbReference type="ARBA" id="ARBA00022801"/>
    </source>
</evidence>
<feature type="binding site" evidence="4">
    <location>
        <position position="245"/>
    </location>
    <ligand>
        <name>Mn(2+)</name>
        <dbReference type="ChEBI" id="CHEBI:29035"/>
        <label>1</label>
    </ligand>
</feature>
<keyword evidence="2 4" id="KW-0479">Metal-binding</keyword>
<dbReference type="NCBIfam" id="TIGR01230">
    <property type="entry name" value="agmatinase"/>
    <property type="match status" value="1"/>
</dbReference>
<comment type="caution">
    <text evidence="5">The sequence shown here is derived from an EMBL/GenBank/DDBJ whole genome shotgun (WGS) entry which is preliminary data.</text>
</comment>
<dbReference type="InterPro" id="IPR023696">
    <property type="entry name" value="Ureohydrolase_dom_sf"/>
</dbReference>
<evidence type="ECO:0000313" key="6">
    <source>
        <dbReference type="Proteomes" id="UP000533476"/>
    </source>
</evidence>
<dbReference type="Proteomes" id="UP000533476">
    <property type="component" value="Unassembled WGS sequence"/>
</dbReference>
<keyword evidence="6" id="KW-1185">Reference proteome</keyword>
<dbReference type="PANTHER" id="PTHR11358">
    <property type="entry name" value="ARGINASE/AGMATINASE"/>
    <property type="match status" value="1"/>
</dbReference>
<organism evidence="5 6">
    <name type="scientific">Sulfobacillus harzensis</name>
    <dbReference type="NCBI Taxonomy" id="2729629"/>
    <lineage>
        <taxon>Bacteria</taxon>
        <taxon>Bacillati</taxon>
        <taxon>Bacillota</taxon>
        <taxon>Clostridia</taxon>
        <taxon>Eubacteriales</taxon>
        <taxon>Clostridiales Family XVII. Incertae Sedis</taxon>
        <taxon>Sulfobacillus</taxon>
    </lineage>
</organism>
<dbReference type="PANTHER" id="PTHR11358:SF26">
    <property type="entry name" value="GUANIDINO ACID HYDROLASE, MITOCHONDRIAL"/>
    <property type="match status" value="1"/>
</dbReference>
<dbReference type="InterPro" id="IPR006035">
    <property type="entry name" value="Ureohydrolase"/>
</dbReference>
<dbReference type="InterPro" id="IPR005925">
    <property type="entry name" value="Agmatinase-rel"/>
</dbReference>
<reference evidence="5 6" key="1">
    <citation type="submission" date="2020-04" db="EMBL/GenBank/DDBJ databases">
        <authorList>
            <person name="Zhang R."/>
            <person name="Schippers A."/>
        </authorList>
    </citation>
    <scope>NUCLEOTIDE SEQUENCE [LARGE SCALE GENOMIC DNA]</scope>
    <source>
        <strain evidence="5 6">DSM 109850</strain>
    </source>
</reference>
<feature type="binding site" evidence="4">
    <location>
        <position position="243"/>
    </location>
    <ligand>
        <name>Mn(2+)</name>
        <dbReference type="ChEBI" id="CHEBI:29035"/>
        <label>1</label>
    </ligand>
</feature>
<evidence type="ECO:0000256" key="4">
    <source>
        <dbReference type="PIRSR" id="PIRSR036979-1"/>
    </source>
</evidence>
<dbReference type="SUPFAM" id="SSF52768">
    <property type="entry name" value="Arginase/deacetylase"/>
    <property type="match status" value="1"/>
</dbReference>
<comment type="similarity">
    <text evidence="1">Belongs to the arginase family. Agmatinase subfamily.</text>
</comment>
<feature type="binding site" evidence="4">
    <location>
        <position position="154"/>
    </location>
    <ligand>
        <name>Mn(2+)</name>
        <dbReference type="ChEBI" id="CHEBI:29035"/>
        <label>1</label>
    </ligand>
</feature>
<feature type="binding site" evidence="4">
    <location>
        <position position="152"/>
    </location>
    <ligand>
        <name>Mn(2+)</name>
        <dbReference type="ChEBI" id="CHEBI:29035"/>
        <label>1</label>
    </ligand>
</feature>
<dbReference type="RefSeq" id="WP_169102737.1">
    <property type="nucleotide sequence ID" value="NZ_JABBVZ010000119.1"/>
</dbReference>
<dbReference type="GO" id="GO:0033389">
    <property type="term" value="P:putrescine biosynthetic process from arginine, via agmatine"/>
    <property type="evidence" value="ECO:0007669"/>
    <property type="project" value="TreeGrafter"/>
</dbReference>
<name>A0A7Y0L747_9FIRM</name>
<dbReference type="Pfam" id="PF00491">
    <property type="entry name" value="Arginase"/>
    <property type="match status" value="1"/>
</dbReference>
<feature type="binding site" evidence="4">
    <location>
        <position position="156"/>
    </location>
    <ligand>
        <name>Mn(2+)</name>
        <dbReference type="ChEBI" id="CHEBI:29035"/>
        <label>1</label>
    </ligand>
</feature>
<comment type="cofactor">
    <cofactor evidence="4">
        <name>Mn(2+)</name>
        <dbReference type="ChEBI" id="CHEBI:29035"/>
    </cofactor>
    <text evidence="4">Binds 2 manganese ions per subunit.</text>
</comment>
<gene>
    <name evidence="5" type="primary">speB</name>
    <name evidence="5" type="ORF">HIJ39_19665</name>
</gene>
<dbReference type="CDD" id="cd11592">
    <property type="entry name" value="Agmatinase_PAH"/>
    <property type="match status" value="1"/>
</dbReference>